<gene>
    <name evidence="1" type="ORF">MHBO_004038</name>
</gene>
<evidence type="ECO:0000313" key="1">
    <source>
        <dbReference type="EMBL" id="MES1922521.1"/>
    </source>
</evidence>
<accession>A0ABV2AS72</accession>
<name>A0ABV2AS72_9EUKA</name>
<reference evidence="1 2" key="1">
    <citation type="journal article" date="2024" name="BMC Biol.">
        <title>Comparative genomics of Ascetosporea gives new insight into the evolutionary basis for animal parasitism in Rhizaria.</title>
        <authorList>
            <person name="Hiltunen Thoren M."/>
            <person name="Onut-Brannstrom I."/>
            <person name="Alfjorden A."/>
            <person name="Peckova H."/>
            <person name="Swords F."/>
            <person name="Hooper C."/>
            <person name="Holzer A.S."/>
            <person name="Bass D."/>
            <person name="Burki F."/>
        </authorList>
    </citation>
    <scope>NUCLEOTIDE SEQUENCE [LARGE SCALE GENOMIC DNA]</scope>
    <source>
        <strain evidence="1">20-A016</strain>
    </source>
</reference>
<proteinExistence type="predicted"/>
<dbReference type="Proteomes" id="UP001439008">
    <property type="component" value="Unassembled WGS sequence"/>
</dbReference>
<sequence>MFGIQQVLFLLPYITINVIFCRELILCQNWGHNQLIRNSRQQQRIESLFKGDAPDKGEYQMPKSKSSYIIVDNIDITRSPFQMSVDRKRQIWYCVLLVALEKQAVEPTHNDIHPIAGISQVNNSVFIPTLEKSVVLNNNFIHHIMHAQVLAKYEDSLIKYKSCIPQCINHPNLNATLSLLISWTRVKISLRK</sequence>
<dbReference type="EMBL" id="JBDODL010003013">
    <property type="protein sequence ID" value="MES1922521.1"/>
    <property type="molecule type" value="Genomic_DNA"/>
</dbReference>
<keyword evidence="2" id="KW-1185">Reference proteome</keyword>
<evidence type="ECO:0000313" key="2">
    <source>
        <dbReference type="Proteomes" id="UP001439008"/>
    </source>
</evidence>
<comment type="caution">
    <text evidence="1">The sequence shown here is derived from an EMBL/GenBank/DDBJ whole genome shotgun (WGS) entry which is preliminary data.</text>
</comment>
<organism evidence="1 2">
    <name type="scientific">Bonamia ostreae</name>
    <dbReference type="NCBI Taxonomy" id="126728"/>
    <lineage>
        <taxon>Eukaryota</taxon>
        <taxon>Sar</taxon>
        <taxon>Rhizaria</taxon>
        <taxon>Endomyxa</taxon>
        <taxon>Ascetosporea</taxon>
        <taxon>Haplosporida</taxon>
        <taxon>Bonamia</taxon>
    </lineage>
</organism>
<protein>
    <submittedName>
        <fullName evidence="1">Uncharacterized protein</fullName>
    </submittedName>
</protein>